<name>D7NEF7_9BACT</name>
<dbReference type="Proteomes" id="UP000003805">
    <property type="component" value="Unassembled WGS sequence"/>
</dbReference>
<keyword evidence="2" id="KW-1185">Reference proteome</keyword>
<dbReference type="AlphaFoldDB" id="D7NEF7"/>
<evidence type="ECO:0000313" key="1">
    <source>
        <dbReference type="EMBL" id="EFI47939.1"/>
    </source>
</evidence>
<accession>D7NEF7</accession>
<proteinExistence type="predicted"/>
<dbReference type="eggNOG" id="ENOG5033621">
    <property type="taxonomic scope" value="Bacteria"/>
</dbReference>
<dbReference type="HOGENOM" id="CLU_193584_0_0_10"/>
<protein>
    <recommendedName>
        <fullName evidence="3">DUF3791 domain-containing protein</fullName>
    </recommendedName>
</protein>
<evidence type="ECO:0008006" key="3">
    <source>
        <dbReference type="Google" id="ProtNLM"/>
    </source>
</evidence>
<sequence>MSFFHLSMQRKFNMDAKQIILQMKYARIIKGIAEQLGISLEEAMDKFYHSVTFQMIQNGIADLHCRSDQYLIDEFLIEYNE</sequence>
<organism evidence="1 2">
    <name type="scientific">Segatella oris C735</name>
    <dbReference type="NCBI Taxonomy" id="563008"/>
    <lineage>
        <taxon>Bacteria</taxon>
        <taxon>Pseudomonadati</taxon>
        <taxon>Bacteroidota</taxon>
        <taxon>Bacteroidia</taxon>
        <taxon>Bacteroidales</taxon>
        <taxon>Prevotellaceae</taxon>
        <taxon>Segatella</taxon>
    </lineage>
</organism>
<gene>
    <name evidence="1" type="ORF">HMPREF0665_01933</name>
</gene>
<reference evidence="1 2" key="1">
    <citation type="submission" date="2010-02" db="EMBL/GenBank/DDBJ databases">
        <title>The Genome Sequence of Prevotella oris strain C735.</title>
        <authorList>
            <consortium name="The Broad Institute Genome Sequencing Platform"/>
            <person name="Ward D."/>
            <person name="Feldgarden M."/>
            <person name="Earl A."/>
            <person name="Young S.K."/>
            <person name="Zeng Q."/>
            <person name="Koehrsen M."/>
            <person name="Alvarado L."/>
            <person name="Berlin A."/>
            <person name="Bochicchio J."/>
            <person name="Borenstein D."/>
            <person name="Chapman S.B."/>
            <person name="Chen Z."/>
            <person name="Engels R."/>
            <person name="Freedman E."/>
            <person name="Gellesch M."/>
            <person name="Goldberg J."/>
            <person name="Griggs A."/>
            <person name="Gujja S."/>
            <person name="Heilman E."/>
            <person name="Heiman D."/>
            <person name="Hepburn T."/>
            <person name="Howarth C."/>
            <person name="Jen D."/>
            <person name="Larson L."/>
            <person name="Mehta T."/>
            <person name="Park D."/>
            <person name="Pearson M."/>
            <person name="Roberts A."/>
            <person name="Saif S."/>
            <person name="Shea T."/>
            <person name="Shenoy N."/>
            <person name="Sisk P."/>
            <person name="Stolte C."/>
            <person name="Sykes S."/>
            <person name="Thomson T."/>
            <person name="Walk T."/>
            <person name="White J."/>
            <person name="Yandava C."/>
            <person name="Sibley C.D."/>
            <person name="Field T.R."/>
            <person name="Grinwis M."/>
            <person name="Eshaghurshan C.S."/>
            <person name="Surette M.G."/>
            <person name="Haas B."/>
            <person name="Nusbaum C."/>
            <person name="Birren B."/>
        </authorList>
    </citation>
    <scope>NUCLEOTIDE SEQUENCE [LARGE SCALE GENOMIC DNA]</scope>
    <source>
        <strain evidence="1 2">C735</strain>
    </source>
</reference>
<evidence type="ECO:0000313" key="2">
    <source>
        <dbReference type="Proteomes" id="UP000003805"/>
    </source>
</evidence>
<dbReference type="EMBL" id="GL349570">
    <property type="protein sequence ID" value="EFI47939.1"/>
    <property type="molecule type" value="Genomic_DNA"/>
</dbReference>